<gene>
    <name evidence="2" type="ORF">CGOC_LOCUS13107</name>
</gene>
<proteinExistence type="predicted"/>
<dbReference type="Proteomes" id="UP000271889">
    <property type="component" value="Unassembled WGS sequence"/>
</dbReference>
<feature type="compositionally biased region" description="Low complexity" evidence="1">
    <location>
        <begin position="182"/>
        <end position="199"/>
    </location>
</feature>
<protein>
    <submittedName>
        <fullName evidence="2">Uncharacterized protein</fullName>
    </submittedName>
</protein>
<dbReference type="AlphaFoldDB" id="A0A3P7QYR5"/>
<reference evidence="2 3" key="1">
    <citation type="submission" date="2018-11" db="EMBL/GenBank/DDBJ databases">
        <authorList>
            <consortium name="Pathogen Informatics"/>
        </authorList>
    </citation>
    <scope>NUCLEOTIDE SEQUENCE [LARGE SCALE GENOMIC DNA]</scope>
</reference>
<evidence type="ECO:0000313" key="3">
    <source>
        <dbReference type="Proteomes" id="UP000271889"/>
    </source>
</evidence>
<feature type="region of interest" description="Disordered" evidence="1">
    <location>
        <begin position="163"/>
        <end position="208"/>
    </location>
</feature>
<sequence>MTTTQHGTTMGRRVTSEPSPPPVTSAFEKLTTTTVRVQPPTLLTAEAEPEPAITVPEPAFTENTPTVTTTKSSRIQNRTSTTSSTTVTFGTLPTETEEPEEEEEHVVVKGRPTNFGDQNMMKADIDKDMLEGAFTEDVMVATTILTTTTEVPTLPARLPEDFESTTVLPPEPPVAPTGVEPSSMEASEADETSSTTTTEVPTLPARLPEDFESTAVSPAELPIIPTKTEPSSVETIEGDVFPEEVISTTTEPPPFEISPGVLEPEDVMHRQPSVPETTTQVITVCDASLLPLVVIMCIF</sequence>
<name>A0A3P7QYR5_CYLGO</name>
<accession>A0A3P7QYR5</accession>
<feature type="compositionally biased region" description="Acidic residues" evidence="1">
    <location>
        <begin position="95"/>
        <end position="104"/>
    </location>
</feature>
<keyword evidence="3" id="KW-1185">Reference proteome</keyword>
<feature type="compositionally biased region" description="Low complexity" evidence="1">
    <location>
        <begin position="79"/>
        <end position="94"/>
    </location>
</feature>
<evidence type="ECO:0000313" key="2">
    <source>
        <dbReference type="EMBL" id="VDN36056.1"/>
    </source>
</evidence>
<feature type="region of interest" description="Disordered" evidence="1">
    <location>
        <begin position="40"/>
        <end position="107"/>
    </location>
</feature>
<feature type="compositionally biased region" description="Polar residues" evidence="1">
    <location>
        <begin position="61"/>
        <end position="78"/>
    </location>
</feature>
<evidence type="ECO:0000256" key="1">
    <source>
        <dbReference type="SAM" id="MobiDB-lite"/>
    </source>
</evidence>
<feature type="region of interest" description="Disordered" evidence="1">
    <location>
        <begin position="1"/>
        <end position="26"/>
    </location>
</feature>
<organism evidence="2 3">
    <name type="scientific">Cylicostephanus goldi</name>
    <name type="common">Nematode worm</name>
    <dbReference type="NCBI Taxonomy" id="71465"/>
    <lineage>
        <taxon>Eukaryota</taxon>
        <taxon>Metazoa</taxon>
        <taxon>Ecdysozoa</taxon>
        <taxon>Nematoda</taxon>
        <taxon>Chromadorea</taxon>
        <taxon>Rhabditida</taxon>
        <taxon>Rhabditina</taxon>
        <taxon>Rhabditomorpha</taxon>
        <taxon>Strongyloidea</taxon>
        <taxon>Strongylidae</taxon>
        <taxon>Cylicostephanus</taxon>
    </lineage>
</organism>
<dbReference type="EMBL" id="UYRV01128355">
    <property type="protein sequence ID" value="VDN36056.1"/>
    <property type="molecule type" value="Genomic_DNA"/>
</dbReference>